<keyword evidence="2" id="KW-1185">Reference proteome</keyword>
<dbReference type="EMBL" id="MU839840">
    <property type="protein sequence ID" value="KAK1752291.1"/>
    <property type="molecule type" value="Genomic_DNA"/>
</dbReference>
<comment type="caution">
    <text evidence="1">The sequence shown here is derived from an EMBL/GenBank/DDBJ whole genome shotgun (WGS) entry which is preliminary data.</text>
</comment>
<sequence>MPPKAISGRSKAPKGYFRVAYDTVTSPDNAALVKSITAFGVAVTFLSSSWAEWFLV</sequence>
<reference evidence="1" key="1">
    <citation type="submission" date="2023-06" db="EMBL/GenBank/DDBJ databases">
        <title>Genome-scale phylogeny and comparative genomics of the fungal order Sordariales.</title>
        <authorList>
            <consortium name="Lawrence Berkeley National Laboratory"/>
            <person name="Hensen N."/>
            <person name="Bonometti L."/>
            <person name="Westerberg I."/>
            <person name="Brannstrom I.O."/>
            <person name="Guillou S."/>
            <person name="Cros-Aarteil S."/>
            <person name="Calhoun S."/>
            <person name="Haridas S."/>
            <person name="Kuo A."/>
            <person name="Mondo S."/>
            <person name="Pangilinan J."/>
            <person name="Riley R."/>
            <person name="Labutti K."/>
            <person name="Andreopoulos B."/>
            <person name="Lipzen A."/>
            <person name="Chen C."/>
            <person name="Yanf M."/>
            <person name="Daum C."/>
            <person name="Ng V."/>
            <person name="Clum A."/>
            <person name="Steindorff A."/>
            <person name="Ohm R."/>
            <person name="Martin F."/>
            <person name="Silar P."/>
            <person name="Natvig D."/>
            <person name="Lalanne C."/>
            <person name="Gautier V."/>
            <person name="Ament-Velasquez S.L."/>
            <person name="Kruys A."/>
            <person name="Hutchinson M.I."/>
            <person name="Powell A.J."/>
            <person name="Barry K."/>
            <person name="Miller A.N."/>
            <person name="Grigoriev I.V."/>
            <person name="Debuchy R."/>
            <person name="Gladieux P."/>
            <person name="Thoren M.H."/>
            <person name="Johannesson H."/>
        </authorList>
    </citation>
    <scope>NUCLEOTIDE SEQUENCE</scope>
    <source>
        <strain evidence="1">PSN4</strain>
    </source>
</reference>
<organism evidence="1 2">
    <name type="scientific">Echria macrotheca</name>
    <dbReference type="NCBI Taxonomy" id="438768"/>
    <lineage>
        <taxon>Eukaryota</taxon>
        <taxon>Fungi</taxon>
        <taxon>Dikarya</taxon>
        <taxon>Ascomycota</taxon>
        <taxon>Pezizomycotina</taxon>
        <taxon>Sordariomycetes</taxon>
        <taxon>Sordariomycetidae</taxon>
        <taxon>Sordariales</taxon>
        <taxon>Schizotheciaceae</taxon>
        <taxon>Echria</taxon>
    </lineage>
</organism>
<evidence type="ECO:0000313" key="1">
    <source>
        <dbReference type="EMBL" id="KAK1752291.1"/>
    </source>
</evidence>
<protein>
    <submittedName>
        <fullName evidence="1">Uncharacterized protein</fullName>
    </submittedName>
</protein>
<dbReference type="AlphaFoldDB" id="A0AAJ0F2F3"/>
<evidence type="ECO:0000313" key="2">
    <source>
        <dbReference type="Proteomes" id="UP001239445"/>
    </source>
</evidence>
<accession>A0AAJ0F2F3</accession>
<name>A0AAJ0F2F3_9PEZI</name>
<dbReference type="Proteomes" id="UP001239445">
    <property type="component" value="Unassembled WGS sequence"/>
</dbReference>
<proteinExistence type="predicted"/>
<gene>
    <name evidence="1" type="ORF">QBC47DRAFT_405495</name>
</gene>